<protein>
    <submittedName>
        <fullName evidence="1">Uncharacterized protein</fullName>
    </submittedName>
</protein>
<proteinExistence type="predicted"/>
<evidence type="ECO:0000313" key="1">
    <source>
        <dbReference type="EMBL" id="PAK78455.1"/>
    </source>
</evidence>
<gene>
    <name evidence="1" type="ORF">B8X00_06560</name>
</gene>
<comment type="caution">
    <text evidence="1">The sequence shown here is derived from an EMBL/GenBank/DDBJ whole genome shotgun (WGS) entry which is preliminary data.</text>
</comment>
<sequence length="77" mass="8508">MYRYAVSFTDQTHTNIRDTILQAKSNNASSNIQVATNGSGEVYASDLKEARVNANEKFVDKTVESVLKEKNSGAFYA</sequence>
<dbReference type="EMBL" id="NCXK01000005">
    <property type="protein sequence ID" value="PAK78455.1"/>
    <property type="molecule type" value="Genomic_DNA"/>
</dbReference>
<dbReference type="Proteomes" id="UP000216151">
    <property type="component" value="Unassembled WGS sequence"/>
</dbReference>
<organism evidence="1 2">
    <name type="scientific">Acetobacter fabarum</name>
    <dbReference type="NCBI Taxonomy" id="483199"/>
    <lineage>
        <taxon>Bacteria</taxon>
        <taxon>Pseudomonadati</taxon>
        <taxon>Pseudomonadota</taxon>
        <taxon>Alphaproteobacteria</taxon>
        <taxon>Acetobacterales</taxon>
        <taxon>Acetobacteraceae</taxon>
        <taxon>Acetobacter</taxon>
    </lineage>
</organism>
<dbReference type="AlphaFoldDB" id="A0A269XYW9"/>
<reference evidence="1 2" key="1">
    <citation type="submission" date="2017-04" db="EMBL/GenBank/DDBJ databases">
        <title>Kefir bacterial isolates.</title>
        <authorList>
            <person name="Kim Y."/>
            <person name="Blasche S."/>
            <person name="Patil K.R."/>
        </authorList>
    </citation>
    <scope>NUCLEOTIDE SEQUENCE [LARGE SCALE GENOMIC DNA]</scope>
    <source>
        <strain evidence="1 2">KR</strain>
    </source>
</reference>
<dbReference type="RefSeq" id="WP_086646279.1">
    <property type="nucleotide sequence ID" value="NZ_JAKVNI010000001.1"/>
</dbReference>
<evidence type="ECO:0000313" key="2">
    <source>
        <dbReference type="Proteomes" id="UP000216151"/>
    </source>
</evidence>
<keyword evidence="2" id="KW-1185">Reference proteome</keyword>
<accession>A0A269XYW9</accession>
<dbReference type="GeneID" id="91556110"/>
<dbReference type="OrthoDB" id="7220722at2"/>
<name>A0A269XYW9_9PROT</name>